<evidence type="ECO:0000313" key="2">
    <source>
        <dbReference type="Proteomes" id="UP000256964"/>
    </source>
</evidence>
<dbReference type="AlphaFoldDB" id="A0A371DYD6"/>
<accession>A0A371DYD6</accession>
<organism evidence="1 2">
    <name type="scientific">Lentinus brumalis</name>
    <dbReference type="NCBI Taxonomy" id="2498619"/>
    <lineage>
        <taxon>Eukaryota</taxon>
        <taxon>Fungi</taxon>
        <taxon>Dikarya</taxon>
        <taxon>Basidiomycota</taxon>
        <taxon>Agaricomycotina</taxon>
        <taxon>Agaricomycetes</taxon>
        <taxon>Polyporales</taxon>
        <taxon>Polyporaceae</taxon>
        <taxon>Lentinus</taxon>
    </lineage>
</organism>
<proteinExistence type="predicted"/>
<reference evidence="1 2" key="1">
    <citation type="journal article" date="2018" name="Biotechnol. Biofuels">
        <title>Integrative visual omics of the white-rot fungus Polyporus brumalis exposes the biotechnological potential of its oxidative enzymes for delignifying raw plant biomass.</title>
        <authorList>
            <person name="Miyauchi S."/>
            <person name="Rancon A."/>
            <person name="Drula E."/>
            <person name="Hage H."/>
            <person name="Chaduli D."/>
            <person name="Favel A."/>
            <person name="Grisel S."/>
            <person name="Henrissat B."/>
            <person name="Herpoel-Gimbert I."/>
            <person name="Ruiz-Duenas F.J."/>
            <person name="Chevret D."/>
            <person name="Hainaut M."/>
            <person name="Lin J."/>
            <person name="Wang M."/>
            <person name="Pangilinan J."/>
            <person name="Lipzen A."/>
            <person name="Lesage-Meessen L."/>
            <person name="Navarro D."/>
            <person name="Riley R."/>
            <person name="Grigoriev I.V."/>
            <person name="Zhou S."/>
            <person name="Raouche S."/>
            <person name="Rosso M.N."/>
        </authorList>
    </citation>
    <scope>NUCLEOTIDE SEQUENCE [LARGE SCALE GENOMIC DNA]</scope>
    <source>
        <strain evidence="1 2">BRFM 1820</strain>
    </source>
</reference>
<dbReference type="Proteomes" id="UP000256964">
    <property type="component" value="Unassembled WGS sequence"/>
</dbReference>
<dbReference type="OrthoDB" id="10052172at2759"/>
<gene>
    <name evidence="1" type="ORF">OH76DRAFT_1395394</name>
</gene>
<keyword evidence="2" id="KW-1185">Reference proteome</keyword>
<evidence type="ECO:0000313" key="1">
    <source>
        <dbReference type="EMBL" id="RDX57562.1"/>
    </source>
</evidence>
<protein>
    <submittedName>
        <fullName evidence="1">Uncharacterized protein</fullName>
    </submittedName>
</protein>
<dbReference type="EMBL" id="KZ857379">
    <property type="protein sequence ID" value="RDX57562.1"/>
    <property type="molecule type" value="Genomic_DNA"/>
</dbReference>
<sequence>MPAASYEKGDKVEYRPIGGAEENVAHSSGVIEKVIEAEDGTVRYAIKNDKTGKTTNYQEMNIVGKEKA</sequence>
<name>A0A371DYD6_9APHY</name>